<sequence>MVSIKNLQYVPHTPHAQHVQHAQVKHGKHMQARQSSPPSPPWICFALLCSWGCCVLFPEAGFTTLIWMAA</sequence>
<accession>A0A0D0D4M4</accession>
<keyword evidence="2" id="KW-1185">Reference proteome</keyword>
<evidence type="ECO:0000313" key="2">
    <source>
        <dbReference type="Proteomes" id="UP000054538"/>
    </source>
</evidence>
<dbReference type="InParanoid" id="A0A0D0D4M4"/>
<gene>
    <name evidence="1" type="ORF">PAXRUDRAFT_830806</name>
</gene>
<dbReference type="AlphaFoldDB" id="A0A0D0D4M4"/>
<dbReference type="EMBL" id="KN825381">
    <property type="protein sequence ID" value="KIK91502.1"/>
    <property type="molecule type" value="Genomic_DNA"/>
</dbReference>
<organism evidence="1 2">
    <name type="scientific">Paxillus rubicundulus Ve08.2h10</name>
    <dbReference type="NCBI Taxonomy" id="930991"/>
    <lineage>
        <taxon>Eukaryota</taxon>
        <taxon>Fungi</taxon>
        <taxon>Dikarya</taxon>
        <taxon>Basidiomycota</taxon>
        <taxon>Agaricomycotina</taxon>
        <taxon>Agaricomycetes</taxon>
        <taxon>Agaricomycetidae</taxon>
        <taxon>Boletales</taxon>
        <taxon>Paxilineae</taxon>
        <taxon>Paxillaceae</taxon>
        <taxon>Paxillus</taxon>
    </lineage>
</organism>
<reference evidence="1 2" key="1">
    <citation type="submission" date="2014-04" db="EMBL/GenBank/DDBJ databases">
        <authorList>
            <consortium name="DOE Joint Genome Institute"/>
            <person name="Kuo A."/>
            <person name="Kohler A."/>
            <person name="Jargeat P."/>
            <person name="Nagy L.G."/>
            <person name="Floudas D."/>
            <person name="Copeland A."/>
            <person name="Barry K.W."/>
            <person name="Cichocki N."/>
            <person name="Veneault-Fourrey C."/>
            <person name="LaButti K."/>
            <person name="Lindquist E.A."/>
            <person name="Lipzen A."/>
            <person name="Lundell T."/>
            <person name="Morin E."/>
            <person name="Murat C."/>
            <person name="Sun H."/>
            <person name="Tunlid A."/>
            <person name="Henrissat B."/>
            <person name="Grigoriev I.V."/>
            <person name="Hibbett D.S."/>
            <person name="Martin F."/>
            <person name="Nordberg H.P."/>
            <person name="Cantor M.N."/>
            <person name="Hua S.X."/>
        </authorList>
    </citation>
    <scope>NUCLEOTIDE SEQUENCE [LARGE SCALE GENOMIC DNA]</scope>
    <source>
        <strain evidence="1 2">Ve08.2h10</strain>
    </source>
</reference>
<reference evidence="2" key="2">
    <citation type="submission" date="2015-01" db="EMBL/GenBank/DDBJ databases">
        <title>Evolutionary Origins and Diversification of the Mycorrhizal Mutualists.</title>
        <authorList>
            <consortium name="DOE Joint Genome Institute"/>
            <consortium name="Mycorrhizal Genomics Consortium"/>
            <person name="Kohler A."/>
            <person name="Kuo A."/>
            <person name="Nagy L.G."/>
            <person name="Floudas D."/>
            <person name="Copeland A."/>
            <person name="Barry K.W."/>
            <person name="Cichocki N."/>
            <person name="Veneault-Fourrey C."/>
            <person name="LaButti K."/>
            <person name="Lindquist E.A."/>
            <person name="Lipzen A."/>
            <person name="Lundell T."/>
            <person name="Morin E."/>
            <person name="Murat C."/>
            <person name="Riley R."/>
            <person name="Ohm R."/>
            <person name="Sun H."/>
            <person name="Tunlid A."/>
            <person name="Henrissat B."/>
            <person name="Grigoriev I.V."/>
            <person name="Hibbett D.S."/>
            <person name="Martin F."/>
        </authorList>
    </citation>
    <scope>NUCLEOTIDE SEQUENCE [LARGE SCALE GENOMIC DNA]</scope>
    <source>
        <strain evidence="2">Ve08.2h10</strain>
    </source>
</reference>
<evidence type="ECO:0000313" key="1">
    <source>
        <dbReference type="EMBL" id="KIK91502.1"/>
    </source>
</evidence>
<name>A0A0D0D4M4_9AGAM</name>
<protein>
    <submittedName>
        <fullName evidence="1">Uncharacterized protein</fullName>
    </submittedName>
</protein>
<dbReference type="Proteomes" id="UP000054538">
    <property type="component" value="Unassembled WGS sequence"/>
</dbReference>
<proteinExistence type="predicted"/>
<dbReference type="HOGENOM" id="CLU_2758556_0_0_1"/>